<dbReference type="SUPFAM" id="SSF52172">
    <property type="entry name" value="CheY-like"/>
    <property type="match status" value="1"/>
</dbReference>
<protein>
    <recommendedName>
        <fullName evidence="2">Response regulatory domain-containing protein</fullName>
    </recommendedName>
</protein>
<dbReference type="Gene3D" id="3.40.50.2300">
    <property type="match status" value="1"/>
</dbReference>
<dbReference type="GO" id="GO:0000156">
    <property type="term" value="F:phosphorelay response regulator activity"/>
    <property type="evidence" value="ECO:0007669"/>
    <property type="project" value="InterPro"/>
</dbReference>
<gene>
    <name evidence="3" type="ORF">CYJ32_06870</name>
</gene>
<dbReference type="InterPro" id="IPR046947">
    <property type="entry name" value="LytR-like"/>
</dbReference>
<dbReference type="RefSeq" id="WP_101541541.1">
    <property type="nucleotide sequence ID" value="NZ_PKGU01000004.1"/>
</dbReference>
<dbReference type="EMBL" id="PKGU01000004">
    <property type="protein sequence ID" value="PKZ14649.1"/>
    <property type="molecule type" value="Genomic_DNA"/>
</dbReference>
<dbReference type="InterPro" id="IPR007492">
    <property type="entry name" value="LytTR_DNA-bd_dom"/>
</dbReference>
<dbReference type="AlphaFoldDB" id="A0A2I1M3G1"/>
<evidence type="ECO:0000256" key="1">
    <source>
        <dbReference type="PROSITE-ProRule" id="PRU00169"/>
    </source>
</evidence>
<dbReference type="SMART" id="SM00448">
    <property type="entry name" value="REC"/>
    <property type="match status" value="1"/>
</dbReference>
<dbReference type="PANTHER" id="PTHR37299:SF1">
    <property type="entry name" value="STAGE 0 SPORULATION PROTEIN A HOMOLOG"/>
    <property type="match status" value="1"/>
</dbReference>
<dbReference type="Proteomes" id="UP000242263">
    <property type="component" value="Unassembled WGS sequence"/>
</dbReference>
<keyword evidence="1" id="KW-0597">Phosphoprotein</keyword>
<dbReference type="PROSITE" id="PS50110">
    <property type="entry name" value="RESPONSE_REGULATORY"/>
    <property type="match status" value="1"/>
</dbReference>
<evidence type="ECO:0000313" key="3">
    <source>
        <dbReference type="EMBL" id="PKZ14649.1"/>
    </source>
</evidence>
<dbReference type="Pfam" id="PF00072">
    <property type="entry name" value="Response_reg"/>
    <property type="match status" value="1"/>
</dbReference>
<sequence length="241" mass="27416">MNIVIVDDDDIDAHATHEMIERFFASYSEEPVDYSVLRFTNGDDFLENNSEAPHIVFMDVEMPGTQGVDVARKLREFDTNAVLVFTTKMAQYAAEGYDVDAIGYLVKPFTQEAFDMKMRKALTVVQQAQRRTLSVMVDGGLHFLQAQDIEYIDVARHKVTYHMTDYEVDVWSSLKEVLQLLNDADVSDAFSQINRYTIVNLARVSAVEGDDVVVGKWKLGMSRGRKKPFMLALAQYHGQVR</sequence>
<dbReference type="SMART" id="SM00850">
    <property type="entry name" value="LytTR"/>
    <property type="match status" value="1"/>
</dbReference>
<dbReference type="Gene3D" id="2.40.50.1020">
    <property type="entry name" value="LytTr DNA-binding domain"/>
    <property type="match status" value="1"/>
</dbReference>
<organism evidence="3 4">
    <name type="scientific">Alloscardovia omnicolens</name>
    <dbReference type="NCBI Taxonomy" id="419015"/>
    <lineage>
        <taxon>Bacteria</taxon>
        <taxon>Bacillati</taxon>
        <taxon>Actinomycetota</taxon>
        <taxon>Actinomycetes</taxon>
        <taxon>Bifidobacteriales</taxon>
        <taxon>Bifidobacteriaceae</taxon>
        <taxon>Alloscardovia</taxon>
    </lineage>
</organism>
<dbReference type="InterPro" id="IPR001789">
    <property type="entry name" value="Sig_transdc_resp-reg_receiver"/>
</dbReference>
<reference evidence="3 4" key="1">
    <citation type="submission" date="2017-12" db="EMBL/GenBank/DDBJ databases">
        <title>Phylogenetic diversity of female urinary microbiome.</title>
        <authorList>
            <person name="Thomas-White K."/>
            <person name="Wolfe A.J."/>
        </authorList>
    </citation>
    <scope>NUCLEOTIDE SEQUENCE [LARGE SCALE GENOMIC DNA]</scope>
    <source>
        <strain evidence="3 4">UMB0064</strain>
    </source>
</reference>
<dbReference type="Pfam" id="PF04397">
    <property type="entry name" value="LytTR"/>
    <property type="match status" value="1"/>
</dbReference>
<name>A0A2I1M3G1_9BIFI</name>
<proteinExistence type="predicted"/>
<comment type="caution">
    <text evidence="3">The sequence shown here is derived from an EMBL/GenBank/DDBJ whole genome shotgun (WGS) entry which is preliminary data.</text>
</comment>
<dbReference type="PANTHER" id="PTHR37299">
    <property type="entry name" value="TRANSCRIPTIONAL REGULATOR-RELATED"/>
    <property type="match status" value="1"/>
</dbReference>
<dbReference type="InterPro" id="IPR011006">
    <property type="entry name" value="CheY-like_superfamily"/>
</dbReference>
<accession>A0A2I1M3G1</accession>
<evidence type="ECO:0000313" key="4">
    <source>
        <dbReference type="Proteomes" id="UP000242263"/>
    </source>
</evidence>
<feature type="modified residue" description="4-aspartylphosphate" evidence="1">
    <location>
        <position position="59"/>
    </location>
</feature>
<dbReference type="GO" id="GO:0003677">
    <property type="term" value="F:DNA binding"/>
    <property type="evidence" value="ECO:0007669"/>
    <property type="project" value="InterPro"/>
</dbReference>
<feature type="domain" description="Response regulatory" evidence="2">
    <location>
        <begin position="2"/>
        <end position="122"/>
    </location>
</feature>
<evidence type="ECO:0000259" key="2">
    <source>
        <dbReference type="PROSITE" id="PS50110"/>
    </source>
</evidence>